<dbReference type="OrthoDB" id="239262at2759"/>
<dbReference type="Proteomes" id="UP000187209">
    <property type="component" value="Unassembled WGS sequence"/>
</dbReference>
<evidence type="ECO:0000256" key="1">
    <source>
        <dbReference type="ARBA" id="ARBA00001962"/>
    </source>
</evidence>
<accession>A0A1R2B9U5</accession>
<name>A0A1R2B9U5_9CILI</name>
<evidence type="ECO:0000256" key="2">
    <source>
        <dbReference type="ARBA" id="ARBA00008714"/>
    </source>
</evidence>
<feature type="domain" description="Manganese/iron superoxide dismutase N-terminal" evidence="9">
    <location>
        <begin position="31"/>
        <end position="113"/>
    </location>
</feature>
<dbReference type="EC" id="1.15.1.1" evidence="7"/>
<dbReference type="PROSITE" id="PS00088">
    <property type="entry name" value="SOD_MN"/>
    <property type="match status" value="1"/>
</dbReference>
<evidence type="ECO:0000313" key="11">
    <source>
        <dbReference type="EMBL" id="OMJ73542.1"/>
    </source>
</evidence>
<evidence type="ECO:0000259" key="9">
    <source>
        <dbReference type="Pfam" id="PF00081"/>
    </source>
</evidence>
<feature type="signal peptide" evidence="8">
    <location>
        <begin position="1"/>
        <end position="19"/>
    </location>
</feature>
<protein>
    <recommendedName>
        <fullName evidence="7">Superoxide dismutase</fullName>
        <ecNumber evidence="7">1.15.1.1</ecNumber>
    </recommendedName>
</protein>
<dbReference type="AlphaFoldDB" id="A0A1R2B9U5"/>
<dbReference type="PRINTS" id="PR01703">
    <property type="entry name" value="MNSODISMTASE"/>
</dbReference>
<feature type="binding site" evidence="6">
    <location>
        <position position="199"/>
    </location>
    <ligand>
        <name>Mn(2+)</name>
        <dbReference type="ChEBI" id="CHEBI:29035"/>
    </ligand>
</feature>
<evidence type="ECO:0000313" key="12">
    <source>
        <dbReference type="Proteomes" id="UP000187209"/>
    </source>
</evidence>
<feature type="binding site" evidence="6">
    <location>
        <position position="106"/>
    </location>
    <ligand>
        <name>Mn(2+)</name>
        <dbReference type="ChEBI" id="CHEBI:29035"/>
    </ligand>
</feature>
<feature type="binding site" evidence="6">
    <location>
        <position position="195"/>
    </location>
    <ligand>
        <name>Mn(2+)</name>
        <dbReference type="ChEBI" id="CHEBI:29035"/>
    </ligand>
</feature>
<dbReference type="Pfam" id="PF00081">
    <property type="entry name" value="Sod_Fe_N"/>
    <property type="match status" value="1"/>
</dbReference>
<comment type="catalytic activity">
    <reaction evidence="7">
        <text>2 superoxide + 2 H(+) = H2O2 + O2</text>
        <dbReference type="Rhea" id="RHEA:20696"/>
        <dbReference type="ChEBI" id="CHEBI:15378"/>
        <dbReference type="ChEBI" id="CHEBI:15379"/>
        <dbReference type="ChEBI" id="CHEBI:16240"/>
        <dbReference type="ChEBI" id="CHEBI:18421"/>
        <dbReference type="EC" id="1.15.1.1"/>
    </reaction>
</comment>
<dbReference type="InterPro" id="IPR036314">
    <property type="entry name" value="SOD_C_sf"/>
</dbReference>
<keyword evidence="8" id="KW-0732">Signal</keyword>
<comment type="cofactor">
    <cofactor evidence="1">
        <name>Fe cation</name>
        <dbReference type="ChEBI" id="CHEBI:24875"/>
    </cofactor>
</comment>
<reference evidence="11 12" key="1">
    <citation type="submission" date="2016-11" db="EMBL/GenBank/DDBJ databases">
        <title>The macronuclear genome of Stentor coeruleus: a giant cell with tiny introns.</title>
        <authorList>
            <person name="Slabodnick M."/>
            <person name="Ruby J.G."/>
            <person name="Reiff S.B."/>
            <person name="Swart E.C."/>
            <person name="Gosai S."/>
            <person name="Prabakaran S."/>
            <person name="Witkowska E."/>
            <person name="Larue G.E."/>
            <person name="Fisher S."/>
            <person name="Freeman R.M."/>
            <person name="Gunawardena J."/>
            <person name="Chu W."/>
            <person name="Stover N.A."/>
            <person name="Gregory B.D."/>
            <person name="Nowacki M."/>
            <person name="Derisi J."/>
            <person name="Roy S.W."/>
            <person name="Marshall W.F."/>
            <person name="Sood P."/>
        </authorList>
    </citation>
    <scope>NUCLEOTIDE SEQUENCE [LARGE SCALE GENOMIC DNA]</scope>
    <source>
        <strain evidence="11">WM001</strain>
    </source>
</reference>
<feature type="binding site" evidence="6">
    <location>
        <position position="56"/>
    </location>
    <ligand>
        <name>Mn(2+)</name>
        <dbReference type="ChEBI" id="CHEBI:29035"/>
    </ligand>
</feature>
<comment type="caution">
    <text evidence="11">The sequence shown here is derived from an EMBL/GenBank/DDBJ whole genome shotgun (WGS) entry which is preliminary data.</text>
</comment>
<gene>
    <name evidence="11" type="ORF">SteCoe_27734</name>
</gene>
<evidence type="ECO:0000256" key="7">
    <source>
        <dbReference type="RuleBase" id="RU000414"/>
    </source>
</evidence>
<dbReference type="GO" id="GO:0005737">
    <property type="term" value="C:cytoplasm"/>
    <property type="evidence" value="ECO:0007669"/>
    <property type="project" value="TreeGrafter"/>
</dbReference>
<dbReference type="EMBL" id="MPUH01000814">
    <property type="protein sequence ID" value="OMJ73542.1"/>
    <property type="molecule type" value="Genomic_DNA"/>
</dbReference>
<sequence length="241" mass="28332">MLFTILQLLQVSALEDCESKSPFTETFDTYEFKLMIMPYSYSFLEPFLTSTIIYAHHDHHHQTYIDKLNSYLEGMPDLQSLTLADLNLMAKDDTTLQKHAGGAYNHNLYWYFLTSPLCAKAGPEGLLFDKIVEQWESYENFKNELTTKMKDLFGSGWVWACVNEEGDIEIRITSNQINPLMQVDSSICYPFLGNDIWEHAYYLKYMWDRTAYIDSYFTAIDWDQVEFFYTEYASQFRPVPI</sequence>
<evidence type="ECO:0000256" key="6">
    <source>
        <dbReference type="PIRSR" id="PIRSR000349-1"/>
    </source>
</evidence>
<dbReference type="Gene3D" id="3.55.40.20">
    <property type="entry name" value="Iron/manganese superoxide dismutase, C-terminal domain"/>
    <property type="match status" value="1"/>
</dbReference>
<dbReference type="Gene3D" id="1.10.287.990">
    <property type="entry name" value="Fe,Mn superoxide dismutase (SOD) domain"/>
    <property type="match status" value="1"/>
</dbReference>
<dbReference type="InterPro" id="IPR019832">
    <property type="entry name" value="Mn/Fe_SOD_C"/>
</dbReference>
<dbReference type="InterPro" id="IPR001189">
    <property type="entry name" value="Mn/Fe_SOD"/>
</dbReference>
<evidence type="ECO:0000259" key="10">
    <source>
        <dbReference type="Pfam" id="PF02777"/>
    </source>
</evidence>
<feature type="domain" description="Manganese/iron superoxide dismutase C-terminal" evidence="10">
    <location>
        <begin position="124"/>
        <end position="226"/>
    </location>
</feature>
<dbReference type="PIRSF" id="PIRSF000349">
    <property type="entry name" value="SODismutase"/>
    <property type="match status" value="1"/>
</dbReference>
<organism evidence="11 12">
    <name type="scientific">Stentor coeruleus</name>
    <dbReference type="NCBI Taxonomy" id="5963"/>
    <lineage>
        <taxon>Eukaryota</taxon>
        <taxon>Sar</taxon>
        <taxon>Alveolata</taxon>
        <taxon>Ciliophora</taxon>
        <taxon>Postciliodesmatophora</taxon>
        <taxon>Heterotrichea</taxon>
        <taxon>Heterotrichida</taxon>
        <taxon>Stentoridae</taxon>
        <taxon>Stentor</taxon>
    </lineage>
</organism>
<dbReference type="SUPFAM" id="SSF54719">
    <property type="entry name" value="Fe,Mn superoxide dismutase (SOD), C-terminal domain"/>
    <property type="match status" value="1"/>
</dbReference>
<keyword evidence="3 6" id="KW-0479">Metal-binding</keyword>
<dbReference type="PANTHER" id="PTHR43595:SF2">
    <property type="entry name" value="SMALL RIBOSOMAL SUBUNIT PROTEIN MS42"/>
    <property type="match status" value="1"/>
</dbReference>
<dbReference type="Pfam" id="PF02777">
    <property type="entry name" value="Sod_Fe_C"/>
    <property type="match status" value="1"/>
</dbReference>
<dbReference type="GO" id="GO:0046872">
    <property type="term" value="F:metal ion binding"/>
    <property type="evidence" value="ECO:0007669"/>
    <property type="project" value="UniProtKB-KW"/>
</dbReference>
<dbReference type="PANTHER" id="PTHR43595">
    <property type="entry name" value="37S RIBOSOMAL PROTEIN S26, MITOCHONDRIAL"/>
    <property type="match status" value="1"/>
</dbReference>
<dbReference type="InterPro" id="IPR019833">
    <property type="entry name" value="Mn/Fe_SOD_BS"/>
</dbReference>
<dbReference type="SUPFAM" id="SSF46609">
    <property type="entry name" value="Fe,Mn superoxide dismutase (SOD), N-terminal domain"/>
    <property type="match status" value="1"/>
</dbReference>
<comment type="function">
    <text evidence="7">Destroys radicals which are normally produced within the cells and which are toxic to biological systems.</text>
</comment>
<keyword evidence="5" id="KW-0408">Iron</keyword>
<evidence type="ECO:0000256" key="4">
    <source>
        <dbReference type="ARBA" id="ARBA00023002"/>
    </source>
</evidence>
<evidence type="ECO:0000256" key="3">
    <source>
        <dbReference type="ARBA" id="ARBA00022723"/>
    </source>
</evidence>
<feature type="chain" id="PRO_5012232674" description="Superoxide dismutase" evidence="8">
    <location>
        <begin position="20"/>
        <end position="241"/>
    </location>
</feature>
<evidence type="ECO:0000256" key="8">
    <source>
        <dbReference type="SAM" id="SignalP"/>
    </source>
</evidence>
<dbReference type="InterPro" id="IPR019831">
    <property type="entry name" value="Mn/Fe_SOD_N"/>
</dbReference>
<keyword evidence="12" id="KW-1185">Reference proteome</keyword>
<dbReference type="GO" id="GO:0004784">
    <property type="term" value="F:superoxide dismutase activity"/>
    <property type="evidence" value="ECO:0007669"/>
    <property type="project" value="UniProtKB-EC"/>
</dbReference>
<comment type="similarity">
    <text evidence="2 7">Belongs to the iron/manganese superoxide dismutase family.</text>
</comment>
<keyword evidence="4 7" id="KW-0560">Oxidoreductase</keyword>
<dbReference type="InterPro" id="IPR036324">
    <property type="entry name" value="Mn/Fe_SOD_N_sf"/>
</dbReference>
<evidence type="ECO:0000256" key="5">
    <source>
        <dbReference type="ARBA" id="ARBA00023004"/>
    </source>
</evidence>
<proteinExistence type="inferred from homology"/>